<evidence type="ECO:0000259" key="3">
    <source>
        <dbReference type="PROSITE" id="PS50893"/>
    </source>
</evidence>
<dbReference type="SMART" id="SM00382">
    <property type="entry name" value="AAA"/>
    <property type="match status" value="1"/>
</dbReference>
<dbReference type="PANTHER" id="PTHR43158:SF1">
    <property type="entry name" value="ABC TRANSPORTER, ATP-BINDING PROTEIN"/>
    <property type="match status" value="1"/>
</dbReference>
<dbReference type="EMBL" id="WFLM01000002">
    <property type="protein sequence ID" value="KAB8040032.1"/>
    <property type="molecule type" value="Genomic_DNA"/>
</dbReference>
<gene>
    <name evidence="4" type="ORF">GCL60_07140</name>
</gene>
<organism evidence="4 5">
    <name type="scientific">Silvanigrella paludirubra</name>
    <dbReference type="NCBI Taxonomy" id="2499159"/>
    <lineage>
        <taxon>Bacteria</taxon>
        <taxon>Pseudomonadati</taxon>
        <taxon>Bdellovibrionota</taxon>
        <taxon>Oligoflexia</taxon>
        <taxon>Silvanigrellales</taxon>
        <taxon>Silvanigrellaceae</taxon>
        <taxon>Silvanigrella</taxon>
    </lineage>
</organism>
<evidence type="ECO:0000313" key="4">
    <source>
        <dbReference type="EMBL" id="KAB8040032.1"/>
    </source>
</evidence>
<name>A0A6N6VYN2_9BACT</name>
<dbReference type="PROSITE" id="PS50893">
    <property type="entry name" value="ABC_TRANSPORTER_2"/>
    <property type="match status" value="1"/>
</dbReference>
<dbReference type="Proteomes" id="UP000437748">
    <property type="component" value="Unassembled WGS sequence"/>
</dbReference>
<keyword evidence="5" id="KW-1185">Reference proteome</keyword>
<dbReference type="Pfam" id="PF00005">
    <property type="entry name" value="ABC_tran"/>
    <property type="match status" value="1"/>
</dbReference>
<dbReference type="InterPro" id="IPR003593">
    <property type="entry name" value="AAA+_ATPase"/>
</dbReference>
<sequence length="245" mass="27928">MLECTIKMIEVNNLVLYGKNGTIRLKIPELKFHSPGITALVGHNGAGKSSLLKLAAGLEKSSHGSILYDQKDIFIHYEDLKEKIHLLSWGLELYRNLSAKDHLDLFRSICKNWNKDIELELLKDLSIPTHKKVEKMSRGEQVRLRILLSLPRSPKVILIDEVTNDLDTDSRRAIFKKLDSYSFDTGAQVVVATNMIEDIERYASDIILLKKGEVILQSSLDSIKEQHNTSFEEIVRIYERKGSVL</sequence>
<dbReference type="GO" id="GO:0005524">
    <property type="term" value="F:ATP binding"/>
    <property type="evidence" value="ECO:0007669"/>
    <property type="project" value="UniProtKB-KW"/>
</dbReference>
<dbReference type="PANTHER" id="PTHR43158">
    <property type="entry name" value="SKFA PEPTIDE EXPORT ATP-BINDING PROTEIN SKFE"/>
    <property type="match status" value="1"/>
</dbReference>
<dbReference type="InterPro" id="IPR027417">
    <property type="entry name" value="P-loop_NTPase"/>
</dbReference>
<dbReference type="AlphaFoldDB" id="A0A6N6VYN2"/>
<dbReference type="SUPFAM" id="SSF52540">
    <property type="entry name" value="P-loop containing nucleoside triphosphate hydrolases"/>
    <property type="match status" value="1"/>
</dbReference>
<accession>A0A6N6VYN2</accession>
<keyword evidence="1" id="KW-0547">Nucleotide-binding</keyword>
<dbReference type="GO" id="GO:0016887">
    <property type="term" value="F:ATP hydrolysis activity"/>
    <property type="evidence" value="ECO:0007669"/>
    <property type="project" value="InterPro"/>
</dbReference>
<keyword evidence="2 4" id="KW-0067">ATP-binding</keyword>
<protein>
    <submittedName>
        <fullName evidence="4">ATP-binding cassette domain-containing protein</fullName>
    </submittedName>
</protein>
<proteinExistence type="predicted"/>
<comment type="caution">
    <text evidence="4">The sequence shown here is derived from an EMBL/GenBank/DDBJ whole genome shotgun (WGS) entry which is preliminary data.</text>
</comment>
<reference evidence="4 5" key="1">
    <citation type="submission" date="2019-10" db="EMBL/GenBank/DDBJ databases">
        <title>New species of Slilvanegrellaceae.</title>
        <authorList>
            <person name="Pitt A."/>
            <person name="Hahn M.W."/>
        </authorList>
    </citation>
    <scope>NUCLEOTIDE SEQUENCE [LARGE SCALE GENOMIC DNA]</scope>
    <source>
        <strain evidence="4 5">SP-Ram-0.45-NSY-1</strain>
    </source>
</reference>
<dbReference type="Gene3D" id="3.40.50.300">
    <property type="entry name" value="P-loop containing nucleotide triphosphate hydrolases"/>
    <property type="match status" value="1"/>
</dbReference>
<evidence type="ECO:0000256" key="2">
    <source>
        <dbReference type="ARBA" id="ARBA00022840"/>
    </source>
</evidence>
<evidence type="ECO:0000256" key="1">
    <source>
        <dbReference type="ARBA" id="ARBA00022741"/>
    </source>
</evidence>
<evidence type="ECO:0000313" key="5">
    <source>
        <dbReference type="Proteomes" id="UP000437748"/>
    </source>
</evidence>
<dbReference type="InterPro" id="IPR003439">
    <property type="entry name" value="ABC_transporter-like_ATP-bd"/>
</dbReference>
<feature type="domain" description="ABC transporter" evidence="3">
    <location>
        <begin position="9"/>
        <end position="236"/>
    </location>
</feature>